<keyword evidence="1" id="KW-1133">Transmembrane helix</keyword>
<feature type="transmembrane region" description="Helical" evidence="1">
    <location>
        <begin position="443"/>
        <end position="461"/>
    </location>
</feature>
<accession>A0AAP6IKB7</accession>
<keyword evidence="1" id="KW-0812">Transmembrane</keyword>
<dbReference type="Proteomes" id="UP001290582">
    <property type="component" value="Unassembled WGS sequence"/>
</dbReference>
<feature type="transmembrane region" description="Helical" evidence="1">
    <location>
        <begin position="20"/>
        <end position="42"/>
    </location>
</feature>
<evidence type="ECO:0000313" key="5">
    <source>
        <dbReference type="Proteomes" id="UP001290582"/>
    </source>
</evidence>
<feature type="transmembrane region" description="Helical" evidence="1">
    <location>
        <begin position="126"/>
        <end position="147"/>
    </location>
</feature>
<feature type="transmembrane region" description="Helical" evidence="1">
    <location>
        <begin position="468"/>
        <end position="487"/>
    </location>
</feature>
<gene>
    <name evidence="4" type="ORF">U1294_00905</name>
</gene>
<dbReference type="InterPro" id="IPR056071">
    <property type="entry name" value="DUF7654"/>
</dbReference>
<feature type="domain" description="DUF7654" evidence="2">
    <location>
        <begin position="492"/>
        <end position="630"/>
    </location>
</feature>
<proteinExistence type="predicted"/>
<feature type="transmembrane region" description="Helical" evidence="1">
    <location>
        <begin position="154"/>
        <end position="172"/>
    </location>
</feature>
<feature type="transmembrane region" description="Helical" evidence="1">
    <location>
        <begin position="203"/>
        <end position="221"/>
    </location>
</feature>
<evidence type="ECO:0000313" key="4">
    <source>
        <dbReference type="EMBL" id="MDZ5596799.1"/>
    </source>
</evidence>
<evidence type="ECO:0000259" key="3">
    <source>
        <dbReference type="Pfam" id="PF24677"/>
    </source>
</evidence>
<organism evidence="4 5">
    <name type="scientific">Enterococcus cecorum</name>
    <dbReference type="NCBI Taxonomy" id="44008"/>
    <lineage>
        <taxon>Bacteria</taxon>
        <taxon>Bacillati</taxon>
        <taxon>Bacillota</taxon>
        <taxon>Bacilli</taxon>
        <taxon>Lactobacillales</taxon>
        <taxon>Enterococcaceae</taxon>
        <taxon>Enterococcus</taxon>
    </lineage>
</organism>
<dbReference type="Pfam" id="PF24677">
    <property type="entry name" value="DUF7657"/>
    <property type="match status" value="1"/>
</dbReference>
<feature type="domain" description="DUF7657" evidence="3">
    <location>
        <begin position="16"/>
        <end position="404"/>
    </location>
</feature>
<dbReference type="EMBL" id="JAXOGL010000001">
    <property type="protein sequence ID" value="MDZ5596799.1"/>
    <property type="molecule type" value="Genomic_DNA"/>
</dbReference>
<dbReference type="AlphaFoldDB" id="A0AAP6IKB7"/>
<comment type="caution">
    <text evidence="4">The sequence shown here is derived from an EMBL/GenBank/DDBJ whole genome shotgun (WGS) entry which is preliminary data.</text>
</comment>
<dbReference type="Pfam" id="PF24672">
    <property type="entry name" value="DUF7654"/>
    <property type="match status" value="1"/>
</dbReference>
<feature type="transmembrane region" description="Helical" evidence="1">
    <location>
        <begin position="385"/>
        <end position="406"/>
    </location>
</feature>
<dbReference type="InterPro" id="IPR056074">
    <property type="entry name" value="DUF7657"/>
</dbReference>
<feature type="transmembrane region" description="Helical" evidence="1">
    <location>
        <begin position="252"/>
        <end position="270"/>
    </location>
</feature>
<protein>
    <submittedName>
        <fullName evidence="4">Uncharacterized protein</fullName>
    </submittedName>
</protein>
<feature type="transmembrane region" description="Helical" evidence="1">
    <location>
        <begin position="418"/>
        <end position="437"/>
    </location>
</feature>
<feature type="transmembrane region" description="Helical" evidence="1">
    <location>
        <begin position="352"/>
        <end position="373"/>
    </location>
</feature>
<sequence>MGLELKNNKEKSMLYRFRYIIGCIIVVLGVLFNINMSSIGVFNSVYNDSDESTTMIGVPREIRSDEWLVQTPFYFSQSEDNYQILNDKINENAIIMYNAPVKDITIIGKPFNWGFLFLPKDRAYSFYWMSKLVILFLVSFEFCMIILKRNKKLSLFSALIITFSPGVQWWFMQHLGDLILFTLGIMTMLYYFLAVNKELWKDVLLAIGLTIFSIGFILVIYPAFQVPLAYLILFWLIGIVIIETPKFSVTKLAIILGSIFAISMVCYHFYVVSADALKLLLNTIYPGARTYSGGSFSLIDFADPISNILLPVKSISNISNNCESAAFFSLMPFVPILLWNKRDYDKVDKYIFIFYVYLIYMFCFLVVGLPHIASKILLLNFTIDTRLATIIHFVSLLCTIMLLNNLVILKNIDTRNKIVVTLLFVLFWGSLTVLSGYNTYFGKSLFCILLVLLGVFMYMLLSYQKIAIAMIFCLVIISGIIVNPIVIGTGQIDNLKIVKEIKNINKHDKNARWVSETTFGDGILTASGANTFSSVRFYPDMKELNSISENIQRDEQIYNRYHRRSIEITKEKNTVFELIAPDNILIKMNIQDLRKLKINYVMSDKDLGKISKKFKLEYGPDKNGIRIYKLK</sequence>
<evidence type="ECO:0000256" key="1">
    <source>
        <dbReference type="SAM" id="Phobius"/>
    </source>
</evidence>
<reference evidence="4" key="1">
    <citation type="submission" date="2023-12" db="EMBL/GenBank/DDBJ databases">
        <title>Molecular genomic analyses of Enterococcus cecorum from sepsis oubreaks in broilers.</title>
        <authorList>
            <person name="Rhoads D."/>
            <person name="Alrubaye A."/>
        </authorList>
    </citation>
    <scope>NUCLEOTIDE SEQUENCE</scope>
    <source>
        <strain evidence="4">1755</strain>
    </source>
</reference>
<name>A0AAP6IKB7_9ENTE</name>
<evidence type="ECO:0000259" key="2">
    <source>
        <dbReference type="Pfam" id="PF24672"/>
    </source>
</evidence>
<feature type="transmembrane region" description="Helical" evidence="1">
    <location>
        <begin position="178"/>
        <end position="196"/>
    </location>
</feature>
<dbReference type="RefSeq" id="WP_226994641.1">
    <property type="nucleotide sequence ID" value="NZ_CP010064.1"/>
</dbReference>
<keyword evidence="1" id="KW-0472">Membrane</keyword>